<evidence type="ECO:0000256" key="19">
    <source>
        <dbReference type="PROSITE-ProRule" id="PRU00076"/>
    </source>
</evidence>
<accession>A0AAW1IQH0</accession>
<dbReference type="Pfam" id="PF07714">
    <property type="entry name" value="PK_Tyr_Ser-Thr"/>
    <property type="match status" value="1"/>
</dbReference>
<feature type="signal peptide" evidence="21">
    <location>
        <begin position="1"/>
        <end position="28"/>
    </location>
</feature>
<dbReference type="InterPro" id="IPR025287">
    <property type="entry name" value="WAK_GUB"/>
</dbReference>
<dbReference type="SUPFAM" id="SSF56112">
    <property type="entry name" value="Protein kinase-like (PK-like)"/>
    <property type="match status" value="1"/>
</dbReference>
<evidence type="ECO:0000256" key="9">
    <source>
        <dbReference type="ARBA" id="ARBA00022741"/>
    </source>
</evidence>
<evidence type="ECO:0000256" key="1">
    <source>
        <dbReference type="ARBA" id="ARBA00004479"/>
    </source>
</evidence>
<dbReference type="SUPFAM" id="SSF57196">
    <property type="entry name" value="EGF/Laminin"/>
    <property type="match status" value="1"/>
</dbReference>
<dbReference type="EMBL" id="JBDFQZ010000009">
    <property type="protein sequence ID" value="KAK9692186.1"/>
    <property type="molecule type" value="Genomic_DNA"/>
</dbReference>
<protein>
    <submittedName>
        <fullName evidence="24">Uncharacterized protein</fullName>
    </submittedName>
</protein>
<keyword evidence="3 19" id="KW-0245">EGF-like domain</keyword>
<keyword evidence="6 20" id="KW-0812">Transmembrane</keyword>
<dbReference type="SMART" id="SM00179">
    <property type="entry name" value="EGF_CA"/>
    <property type="match status" value="1"/>
</dbReference>
<dbReference type="FunFam" id="2.10.25.10:FF:000038">
    <property type="entry name" value="Fibrillin 2"/>
    <property type="match status" value="1"/>
</dbReference>
<dbReference type="InterPro" id="IPR000742">
    <property type="entry name" value="EGF"/>
</dbReference>
<dbReference type="Gene3D" id="1.10.510.10">
    <property type="entry name" value="Transferase(Phosphotransferase) domain 1"/>
    <property type="match status" value="1"/>
</dbReference>
<keyword evidence="13 20" id="KW-0472">Membrane</keyword>
<organism evidence="24 25">
    <name type="scientific">Saponaria officinalis</name>
    <name type="common">Common soapwort</name>
    <name type="synonym">Lychnis saponaria</name>
    <dbReference type="NCBI Taxonomy" id="3572"/>
    <lineage>
        <taxon>Eukaryota</taxon>
        <taxon>Viridiplantae</taxon>
        <taxon>Streptophyta</taxon>
        <taxon>Embryophyta</taxon>
        <taxon>Tracheophyta</taxon>
        <taxon>Spermatophyta</taxon>
        <taxon>Magnoliopsida</taxon>
        <taxon>eudicotyledons</taxon>
        <taxon>Gunneridae</taxon>
        <taxon>Pentapetalae</taxon>
        <taxon>Caryophyllales</taxon>
        <taxon>Caryophyllaceae</taxon>
        <taxon>Caryophylleae</taxon>
        <taxon>Saponaria</taxon>
    </lineage>
</organism>
<evidence type="ECO:0000256" key="7">
    <source>
        <dbReference type="ARBA" id="ARBA00022729"/>
    </source>
</evidence>
<dbReference type="InterPro" id="IPR011009">
    <property type="entry name" value="Kinase-like_dom_sf"/>
</dbReference>
<dbReference type="InterPro" id="IPR045274">
    <property type="entry name" value="WAK-like"/>
</dbReference>
<dbReference type="InterPro" id="IPR000152">
    <property type="entry name" value="EGF-type_Asp/Asn_hydroxyl_site"/>
</dbReference>
<keyword evidence="12 20" id="KW-1133">Transmembrane helix</keyword>
<dbReference type="GO" id="GO:0005509">
    <property type="term" value="F:calcium ion binding"/>
    <property type="evidence" value="ECO:0007669"/>
    <property type="project" value="InterPro"/>
</dbReference>
<comment type="catalytic activity">
    <reaction evidence="16">
        <text>L-seryl-[protein] + ATP = O-phospho-L-seryl-[protein] + ADP + H(+)</text>
        <dbReference type="Rhea" id="RHEA:17989"/>
        <dbReference type="Rhea" id="RHEA-COMP:9863"/>
        <dbReference type="Rhea" id="RHEA-COMP:11604"/>
        <dbReference type="ChEBI" id="CHEBI:15378"/>
        <dbReference type="ChEBI" id="CHEBI:29999"/>
        <dbReference type="ChEBI" id="CHEBI:30616"/>
        <dbReference type="ChEBI" id="CHEBI:83421"/>
        <dbReference type="ChEBI" id="CHEBI:456216"/>
    </reaction>
</comment>
<evidence type="ECO:0000256" key="4">
    <source>
        <dbReference type="ARBA" id="ARBA00022553"/>
    </source>
</evidence>
<evidence type="ECO:0000256" key="8">
    <source>
        <dbReference type="ARBA" id="ARBA00022737"/>
    </source>
</evidence>
<dbReference type="PANTHER" id="PTHR27005">
    <property type="entry name" value="WALL-ASSOCIATED RECEPTOR KINASE-LIKE 21"/>
    <property type="match status" value="1"/>
</dbReference>
<dbReference type="InterPro" id="IPR008271">
    <property type="entry name" value="Ser/Thr_kinase_AS"/>
</dbReference>
<keyword evidence="15" id="KW-0325">Glycoprotein</keyword>
<dbReference type="Gene3D" id="3.30.200.20">
    <property type="entry name" value="Phosphorylase Kinase, domain 1"/>
    <property type="match status" value="1"/>
</dbReference>
<dbReference type="GO" id="GO:0005886">
    <property type="term" value="C:plasma membrane"/>
    <property type="evidence" value="ECO:0007669"/>
    <property type="project" value="TreeGrafter"/>
</dbReference>
<dbReference type="InterPro" id="IPR049883">
    <property type="entry name" value="NOTCH1_EGF-like"/>
</dbReference>
<dbReference type="Pfam" id="PF07645">
    <property type="entry name" value="EGF_CA"/>
    <property type="match status" value="1"/>
</dbReference>
<reference evidence="24" key="1">
    <citation type="submission" date="2024-03" db="EMBL/GenBank/DDBJ databases">
        <title>WGS assembly of Saponaria officinalis var. Norfolk2.</title>
        <authorList>
            <person name="Jenkins J."/>
            <person name="Shu S."/>
            <person name="Grimwood J."/>
            <person name="Barry K."/>
            <person name="Goodstein D."/>
            <person name="Schmutz J."/>
            <person name="Leebens-Mack J."/>
            <person name="Osbourn A."/>
        </authorList>
    </citation>
    <scope>NUCLEOTIDE SEQUENCE [LARGE SCALE GENOMIC DNA]</scope>
    <source>
        <strain evidence="24">JIC</strain>
    </source>
</reference>
<evidence type="ECO:0000256" key="5">
    <source>
        <dbReference type="ARBA" id="ARBA00022679"/>
    </source>
</evidence>
<evidence type="ECO:0000256" key="18">
    <source>
        <dbReference type="ARBA" id="ARBA00058961"/>
    </source>
</evidence>
<evidence type="ECO:0000313" key="25">
    <source>
        <dbReference type="Proteomes" id="UP001443914"/>
    </source>
</evidence>
<dbReference type="PROSITE" id="PS50011">
    <property type="entry name" value="PROTEIN_KINASE_DOM"/>
    <property type="match status" value="1"/>
</dbReference>
<dbReference type="FunFam" id="3.30.200.20:FF:000043">
    <property type="entry name" value="Wall-associated receptor kinase 2"/>
    <property type="match status" value="1"/>
</dbReference>
<evidence type="ECO:0000256" key="2">
    <source>
        <dbReference type="ARBA" id="ARBA00022527"/>
    </source>
</evidence>
<dbReference type="InterPro" id="IPR000719">
    <property type="entry name" value="Prot_kinase_dom"/>
</dbReference>
<dbReference type="GO" id="GO:0004674">
    <property type="term" value="F:protein serine/threonine kinase activity"/>
    <property type="evidence" value="ECO:0007669"/>
    <property type="project" value="UniProtKB-KW"/>
</dbReference>
<keyword evidence="25" id="KW-1185">Reference proteome</keyword>
<evidence type="ECO:0000259" key="23">
    <source>
        <dbReference type="PROSITE" id="PS50026"/>
    </source>
</evidence>
<dbReference type="GO" id="GO:0030247">
    <property type="term" value="F:polysaccharide binding"/>
    <property type="evidence" value="ECO:0007669"/>
    <property type="project" value="InterPro"/>
</dbReference>
<keyword evidence="11" id="KW-0067">ATP-binding</keyword>
<evidence type="ECO:0000256" key="21">
    <source>
        <dbReference type="SAM" id="SignalP"/>
    </source>
</evidence>
<dbReference type="InterPro" id="IPR018097">
    <property type="entry name" value="EGF_Ca-bd_CS"/>
</dbReference>
<name>A0AAW1IQH0_SAPOF</name>
<comment type="caution">
    <text evidence="19">Lacks conserved residue(s) required for the propagation of feature annotation.</text>
</comment>
<gene>
    <name evidence="24" type="ORF">RND81_09G246700</name>
</gene>
<evidence type="ECO:0000256" key="6">
    <source>
        <dbReference type="ARBA" id="ARBA00022692"/>
    </source>
</evidence>
<dbReference type="SMART" id="SM00220">
    <property type="entry name" value="S_TKc"/>
    <property type="match status" value="1"/>
</dbReference>
<evidence type="ECO:0000256" key="10">
    <source>
        <dbReference type="ARBA" id="ARBA00022777"/>
    </source>
</evidence>
<feature type="domain" description="Protein kinase" evidence="22">
    <location>
        <begin position="436"/>
        <end position="716"/>
    </location>
</feature>
<comment type="subcellular location">
    <subcellularLocation>
        <location evidence="1">Membrane</location>
        <topology evidence="1">Single-pass type I membrane protein</topology>
    </subcellularLocation>
</comment>
<dbReference type="Proteomes" id="UP001443914">
    <property type="component" value="Unassembled WGS sequence"/>
</dbReference>
<evidence type="ECO:0000256" key="20">
    <source>
        <dbReference type="SAM" id="Phobius"/>
    </source>
</evidence>
<dbReference type="SMART" id="SM00181">
    <property type="entry name" value="EGF"/>
    <property type="match status" value="2"/>
</dbReference>
<dbReference type="FunFam" id="1.10.510.10:FF:000084">
    <property type="entry name" value="Wall-associated receptor kinase 2"/>
    <property type="match status" value="1"/>
</dbReference>
<comment type="catalytic activity">
    <reaction evidence="17">
        <text>L-threonyl-[protein] + ATP = O-phospho-L-threonyl-[protein] + ADP + H(+)</text>
        <dbReference type="Rhea" id="RHEA:46608"/>
        <dbReference type="Rhea" id="RHEA-COMP:11060"/>
        <dbReference type="Rhea" id="RHEA-COMP:11605"/>
        <dbReference type="ChEBI" id="CHEBI:15378"/>
        <dbReference type="ChEBI" id="CHEBI:30013"/>
        <dbReference type="ChEBI" id="CHEBI:30616"/>
        <dbReference type="ChEBI" id="CHEBI:61977"/>
        <dbReference type="ChEBI" id="CHEBI:456216"/>
    </reaction>
</comment>
<keyword evidence="5" id="KW-0808">Transferase</keyword>
<dbReference type="PROSITE" id="PS00108">
    <property type="entry name" value="PROTEIN_KINASE_ST"/>
    <property type="match status" value="1"/>
</dbReference>
<keyword evidence="4" id="KW-0597">Phosphoprotein</keyword>
<evidence type="ECO:0000256" key="12">
    <source>
        <dbReference type="ARBA" id="ARBA00022989"/>
    </source>
</evidence>
<keyword evidence="2" id="KW-0723">Serine/threonine-protein kinase</keyword>
<feature type="chain" id="PRO_5043766195" evidence="21">
    <location>
        <begin position="29"/>
        <end position="779"/>
    </location>
</feature>
<dbReference type="InterPro" id="IPR001245">
    <property type="entry name" value="Ser-Thr/Tyr_kinase_cat_dom"/>
</dbReference>
<evidence type="ECO:0000256" key="15">
    <source>
        <dbReference type="ARBA" id="ARBA00023180"/>
    </source>
</evidence>
<dbReference type="PROSITE" id="PS01187">
    <property type="entry name" value="EGF_CA"/>
    <property type="match status" value="1"/>
</dbReference>
<keyword evidence="10" id="KW-0418">Kinase</keyword>
<comment type="caution">
    <text evidence="24">The sequence shown here is derived from an EMBL/GenBank/DDBJ whole genome shotgun (WGS) entry which is preliminary data.</text>
</comment>
<evidence type="ECO:0000313" key="24">
    <source>
        <dbReference type="EMBL" id="KAK9692186.1"/>
    </source>
</evidence>
<evidence type="ECO:0000256" key="14">
    <source>
        <dbReference type="ARBA" id="ARBA00023157"/>
    </source>
</evidence>
<comment type="function">
    <text evidence="18">Serine/threonine-protein kinase that may function as a signaling receptor of extracellular matrix component. Binding to pectin may have significance in the control of cell expansion, morphogenesis and development.</text>
</comment>
<keyword evidence="14" id="KW-1015">Disulfide bond</keyword>
<evidence type="ECO:0000256" key="13">
    <source>
        <dbReference type="ARBA" id="ARBA00023136"/>
    </source>
</evidence>
<feature type="domain" description="EGF-like" evidence="23">
    <location>
        <begin position="312"/>
        <end position="345"/>
    </location>
</feature>
<evidence type="ECO:0000256" key="16">
    <source>
        <dbReference type="ARBA" id="ARBA00047558"/>
    </source>
</evidence>
<evidence type="ECO:0000259" key="22">
    <source>
        <dbReference type="PROSITE" id="PS50011"/>
    </source>
</evidence>
<dbReference type="GO" id="GO:0007166">
    <property type="term" value="P:cell surface receptor signaling pathway"/>
    <property type="evidence" value="ECO:0007669"/>
    <property type="project" value="InterPro"/>
</dbReference>
<feature type="transmembrane region" description="Helical" evidence="20">
    <location>
        <begin position="360"/>
        <end position="383"/>
    </location>
</feature>
<dbReference type="GO" id="GO:0005524">
    <property type="term" value="F:ATP binding"/>
    <property type="evidence" value="ECO:0007669"/>
    <property type="project" value="UniProtKB-KW"/>
</dbReference>
<dbReference type="InterPro" id="IPR001881">
    <property type="entry name" value="EGF-like_Ca-bd_dom"/>
</dbReference>
<dbReference type="PANTHER" id="PTHR27005:SF521">
    <property type="entry name" value="WALL-ASSOCIATED RECEPTOR KINASE-LIKE 6"/>
    <property type="match status" value="1"/>
</dbReference>
<dbReference type="PROSITE" id="PS00010">
    <property type="entry name" value="ASX_HYDROXYL"/>
    <property type="match status" value="1"/>
</dbReference>
<dbReference type="Pfam" id="PF13947">
    <property type="entry name" value="GUB_WAK_bind"/>
    <property type="match status" value="1"/>
</dbReference>
<dbReference type="Gene3D" id="2.10.25.10">
    <property type="entry name" value="Laminin"/>
    <property type="match status" value="1"/>
</dbReference>
<keyword evidence="8" id="KW-0677">Repeat</keyword>
<evidence type="ECO:0000256" key="11">
    <source>
        <dbReference type="ARBA" id="ARBA00022840"/>
    </source>
</evidence>
<sequence length="779" mass="85980">MIHTANLAAFVACTWLLLLQVFPNLVYASFSSPATMFTAVNARKPGCRPTCGNVTVPYPFGIGRDCAMSDDYVINCTTINGTTYALFVDSHTAMLDMSETELTMTATAAAQSCNSEGKETSDNTWGEFHVLGKPYALSSTANTFMVVGCHHYGLLKANTRTGRKVISCVALCTEAADLYDDTCSGVGCCEVTLPKGLQDFTAGLEKIIYNTSVTSGNCSYSFLAKRSSIDFRRVIDLKDPNFASKIKVLPAVLDWFIANATCQEAQRNSTTYACQQNTTCVDLDRDLNVYGYRCKCRHAFEGNPYLSPGCTDINECQGPSNPCSYACKNTLGSYECHCPSGFSGDGRKDGTGCFRKNLKFALPLGLGVGLGTVLFLIGGYWLVVMAKTRKEVLERTNNFKRNGGLLLKQQMSSEEGMIERTRIFTVAELDKATDRFNNDRVLGQGGQGTVYKGMLSDGTIVAIKKSKKVGQSHVGEFINEMVILSQINHRNIVRLLGCCLETEIPLLVYEYVPNGTLSRLIHDPSEDFPITWEMRLQIAIDVAGALNYLHSSSSNPIFHRDIKSSNILLDAKYRAKLSDFGTSRSVAVDQTHLTTRVQGTFGYLDPEYFRSHKFTDKSDVYGFGVVLVELLTGLRAILPSEAYDGKSLVSWFLSAMENADLYDILAARVAKEGSREAIFAVANLAKRSLNMDGKNRPTMREVFVELEMISQQHHILSSDQKKVQQVTEQTSKDITLSLTDGLFPPHTGSCTDEDYSLHSDWSTASQIQDHSVERFSKRH</sequence>
<evidence type="ECO:0000256" key="17">
    <source>
        <dbReference type="ARBA" id="ARBA00047951"/>
    </source>
</evidence>
<keyword evidence="7 21" id="KW-0732">Signal</keyword>
<dbReference type="CDD" id="cd00054">
    <property type="entry name" value="EGF_CA"/>
    <property type="match status" value="1"/>
</dbReference>
<dbReference type="CDD" id="cd14066">
    <property type="entry name" value="STKc_IRAK"/>
    <property type="match status" value="1"/>
</dbReference>
<evidence type="ECO:0000256" key="3">
    <source>
        <dbReference type="ARBA" id="ARBA00022536"/>
    </source>
</evidence>
<dbReference type="PROSITE" id="PS50026">
    <property type="entry name" value="EGF_3"/>
    <property type="match status" value="1"/>
</dbReference>
<keyword evidence="9" id="KW-0547">Nucleotide-binding</keyword>
<dbReference type="AlphaFoldDB" id="A0AAW1IQH0"/>
<proteinExistence type="predicted"/>